<dbReference type="EMBL" id="KN839916">
    <property type="protein sequence ID" value="KIJ58689.1"/>
    <property type="molecule type" value="Genomic_DNA"/>
</dbReference>
<organism evidence="1 2">
    <name type="scientific">Hydnomerulius pinastri MD-312</name>
    <dbReference type="NCBI Taxonomy" id="994086"/>
    <lineage>
        <taxon>Eukaryota</taxon>
        <taxon>Fungi</taxon>
        <taxon>Dikarya</taxon>
        <taxon>Basidiomycota</taxon>
        <taxon>Agaricomycotina</taxon>
        <taxon>Agaricomycetes</taxon>
        <taxon>Agaricomycetidae</taxon>
        <taxon>Boletales</taxon>
        <taxon>Boletales incertae sedis</taxon>
        <taxon>Leucogyrophana</taxon>
    </lineage>
</organism>
<protein>
    <submittedName>
        <fullName evidence="1">Uncharacterized protein</fullName>
    </submittedName>
</protein>
<dbReference type="HOGENOM" id="CLU_1890707_0_0_1"/>
<accession>A0A0C9V0G7</accession>
<evidence type="ECO:0000313" key="1">
    <source>
        <dbReference type="EMBL" id="KIJ58689.1"/>
    </source>
</evidence>
<name>A0A0C9V0G7_9AGAM</name>
<evidence type="ECO:0000313" key="2">
    <source>
        <dbReference type="Proteomes" id="UP000053820"/>
    </source>
</evidence>
<sequence>MSFSHVTVDESNVLAVGHGIRCASRWRKAQVESALAAHERVDDCRHNLIIVFIQRLRAQPRRVAQTIEADVLRADTEGSTRTNTVRVSFESMHQLISSCDFLCRIDLVEIASRHAVAHGVRTRASDISGVLRSHV</sequence>
<dbReference type="Proteomes" id="UP000053820">
    <property type="component" value="Unassembled WGS sequence"/>
</dbReference>
<feature type="non-terminal residue" evidence="1">
    <location>
        <position position="135"/>
    </location>
</feature>
<gene>
    <name evidence="1" type="ORF">HYDPIDRAFT_119328</name>
</gene>
<dbReference type="AlphaFoldDB" id="A0A0C9V0G7"/>
<proteinExistence type="predicted"/>
<reference evidence="1 2" key="1">
    <citation type="submission" date="2014-04" db="EMBL/GenBank/DDBJ databases">
        <title>Evolutionary Origins and Diversification of the Mycorrhizal Mutualists.</title>
        <authorList>
            <consortium name="DOE Joint Genome Institute"/>
            <consortium name="Mycorrhizal Genomics Consortium"/>
            <person name="Kohler A."/>
            <person name="Kuo A."/>
            <person name="Nagy L.G."/>
            <person name="Floudas D."/>
            <person name="Copeland A."/>
            <person name="Barry K.W."/>
            <person name="Cichocki N."/>
            <person name="Veneault-Fourrey C."/>
            <person name="LaButti K."/>
            <person name="Lindquist E.A."/>
            <person name="Lipzen A."/>
            <person name="Lundell T."/>
            <person name="Morin E."/>
            <person name="Murat C."/>
            <person name="Riley R."/>
            <person name="Ohm R."/>
            <person name="Sun H."/>
            <person name="Tunlid A."/>
            <person name="Henrissat B."/>
            <person name="Grigoriev I.V."/>
            <person name="Hibbett D.S."/>
            <person name="Martin F."/>
        </authorList>
    </citation>
    <scope>NUCLEOTIDE SEQUENCE [LARGE SCALE GENOMIC DNA]</scope>
    <source>
        <strain evidence="1 2">MD-312</strain>
    </source>
</reference>
<keyword evidence="2" id="KW-1185">Reference proteome</keyword>